<dbReference type="InterPro" id="IPR036866">
    <property type="entry name" value="RibonucZ/Hydroxyglut_hydro"/>
</dbReference>
<protein>
    <submittedName>
        <fullName evidence="6">Hydroxyacylglutathione hydrolase GloC</fullName>
        <ecNumber evidence="6">3.1.2.6</ecNumber>
    </submittedName>
</protein>
<keyword evidence="4" id="KW-0862">Zinc</keyword>
<comment type="caution">
    <text evidence="6">The sequence shown here is derived from an EMBL/GenBank/DDBJ whole genome shotgun (WGS) entry which is preliminary data.</text>
</comment>
<name>A0A645BI11_9ZZZZ</name>
<dbReference type="CDD" id="cd06262">
    <property type="entry name" value="metallo-hydrolase-like_MBL-fold"/>
    <property type="match status" value="1"/>
</dbReference>
<dbReference type="InterPro" id="IPR051453">
    <property type="entry name" value="MBL_Glyoxalase_II"/>
</dbReference>
<dbReference type="AlphaFoldDB" id="A0A645BI11"/>
<evidence type="ECO:0000256" key="3">
    <source>
        <dbReference type="ARBA" id="ARBA00022801"/>
    </source>
</evidence>
<dbReference type="EMBL" id="VSSQ01020336">
    <property type="protein sequence ID" value="MPM65110.1"/>
    <property type="molecule type" value="Genomic_DNA"/>
</dbReference>
<reference evidence="6" key="1">
    <citation type="submission" date="2019-08" db="EMBL/GenBank/DDBJ databases">
        <authorList>
            <person name="Kucharzyk K."/>
            <person name="Murdoch R.W."/>
            <person name="Higgins S."/>
            <person name="Loffler F."/>
        </authorList>
    </citation>
    <scope>NUCLEOTIDE SEQUENCE</scope>
</reference>
<evidence type="ECO:0000256" key="4">
    <source>
        <dbReference type="ARBA" id="ARBA00022833"/>
    </source>
</evidence>
<sequence>MENFRVIPVGMLAVNCYLVLDEAAERLFVVDPGDDADLIVAAAREMPHREAVILLTHAHVDHIGAVPEVARALKVKTVWLAPGDVPMYGSPSNNLLPYLAAVAGLPPTVSEWPWRDPELLSTPGHSRGGSCFYFRSRKILLSGDTLFAGSVGRTDFPGGDFALLEQGIREKILTLPDEVKVYPGHGPATTVGAERRNNPYLV</sequence>
<accession>A0A645BI11</accession>
<comment type="cofactor">
    <cofactor evidence="1">
        <name>Zn(2+)</name>
        <dbReference type="ChEBI" id="CHEBI:29105"/>
    </cofactor>
</comment>
<gene>
    <name evidence="6" type="primary">gloC_23</name>
    <name evidence="6" type="ORF">SDC9_112002</name>
</gene>
<evidence type="ECO:0000256" key="1">
    <source>
        <dbReference type="ARBA" id="ARBA00001947"/>
    </source>
</evidence>
<evidence type="ECO:0000256" key="2">
    <source>
        <dbReference type="ARBA" id="ARBA00022723"/>
    </source>
</evidence>
<dbReference type="PANTHER" id="PTHR46233">
    <property type="entry name" value="HYDROXYACYLGLUTATHIONE HYDROLASE GLOC"/>
    <property type="match status" value="1"/>
</dbReference>
<organism evidence="6">
    <name type="scientific">bioreactor metagenome</name>
    <dbReference type="NCBI Taxonomy" id="1076179"/>
    <lineage>
        <taxon>unclassified sequences</taxon>
        <taxon>metagenomes</taxon>
        <taxon>ecological metagenomes</taxon>
    </lineage>
</organism>
<dbReference type="Pfam" id="PF00753">
    <property type="entry name" value="Lactamase_B"/>
    <property type="match status" value="1"/>
</dbReference>
<dbReference type="Gene3D" id="3.60.15.10">
    <property type="entry name" value="Ribonuclease Z/Hydroxyacylglutathione hydrolase-like"/>
    <property type="match status" value="1"/>
</dbReference>
<proteinExistence type="predicted"/>
<keyword evidence="2" id="KW-0479">Metal-binding</keyword>
<dbReference type="InterPro" id="IPR001279">
    <property type="entry name" value="Metallo-B-lactamas"/>
</dbReference>
<dbReference type="PANTHER" id="PTHR46233:SF3">
    <property type="entry name" value="HYDROXYACYLGLUTATHIONE HYDROLASE GLOC"/>
    <property type="match status" value="1"/>
</dbReference>
<dbReference type="SUPFAM" id="SSF56281">
    <property type="entry name" value="Metallo-hydrolase/oxidoreductase"/>
    <property type="match status" value="1"/>
</dbReference>
<evidence type="ECO:0000313" key="6">
    <source>
        <dbReference type="EMBL" id="MPM65110.1"/>
    </source>
</evidence>
<evidence type="ECO:0000259" key="5">
    <source>
        <dbReference type="SMART" id="SM00849"/>
    </source>
</evidence>
<dbReference type="GO" id="GO:0046872">
    <property type="term" value="F:metal ion binding"/>
    <property type="evidence" value="ECO:0007669"/>
    <property type="project" value="UniProtKB-KW"/>
</dbReference>
<feature type="domain" description="Metallo-beta-lactamase" evidence="5">
    <location>
        <begin position="13"/>
        <end position="185"/>
    </location>
</feature>
<dbReference type="EC" id="3.1.2.6" evidence="6"/>
<dbReference type="SMART" id="SM00849">
    <property type="entry name" value="Lactamase_B"/>
    <property type="match status" value="1"/>
</dbReference>
<dbReference type="GO" id="GO:0004416">
    <property type="term" value="F:hydroxyacylglutathione hydrolase activity"/>
    <property type="evidence" value="ECO:0007669"/>
    <property type="project" value="UniProtKB-EC"/>
</dbReference>
<keyword evidence="3 6" id="KW-0378">Hydrolase</keyword>